<dbReference type="SUPFAM" id="SSF140459">
    <property type="entry name" value="PE/PPE dimer-like"/>
    <property type="match status" value="1"/>
</dbReference>
<dbReference type="EMBL" id="CP092365">
    <property type="protein sequence ID" value="ULN52324.1"/>
    <property type="molecule type" value="Genomic_DNA"/>
</dbReference>
<sequence>MSEAGLPPEVISGLMYAGAGSGPLLAATAAWDTLASELHTTAMGYQSVVSALTGSWMGPSSVLMASAAAPYVSWLHTTAGQAEKVAIQAKAAAAAFETAFAATVPPPAIAANRAELATLVATNLLGQNTAAIAANQAEYAAMWAQDVAMFATYTISSLTAVQMEPFQPPPKTTNEAGQAAQAGDAVKNVGTVGAQQVLTRMSDAGGSAASQALAGPAAEIAPLDITLPGGITIPFPDLAEFLIPDLAGLLGLIAGVGGGVASLAGLIVSAGAWIDAVPGVLENERRLDHLHAEHHEMLDVMGRPRPDWWRPGMWPWTEGAMGNAAQNAGLSVPPAWGATVPQIAPVAAALPMSAAGPAVSGASGAAFRDLAMASMLGRALAGGVSPAAGSLGVGKGGKVGQVAKEAAAAAVAETVASPAARTGIADELRQLAHLRDEGVLTGEEFLEQKRRLLE</sequence>
<organism evidence="4 5">
    <name type="scientific">Mycolicibacillus parakoreensis</name>
    <dbReference type="NCBI Taxonomy" id="1069221"/>
    <lineage>
        <taxon>Bacteria</taxon>
        <taxon>Bacillati</taxon>
        <taxon>Actinomycetota</taxon>
        <taxon>Actinomycetes</taxon>
        <taxon>Mycobacteriales</taxon>
        <taxon>Mycobacteriaceae</taxon>
        <taxon>Mycolicibacillus</taxon>
    </lineage>
</organism>
<evidence type="ECO:0000259" key="3">
    <source>
        <dbReference type="Pfam" id="PF12484"/>
    </source>
</evidence>
<evidence type="ECO:0000313" key="4">
    <source>
        <dbReference type="EMBL" id="ULN52324.1"/>
    </source>
</evidence>
<keyword evidence="5" id="KW-1185">Reference proteome</keyword>
<dbReference type="InterPro" id="IPR038332">
    <property type="entry name" value="PPE_sf"/>
</dbReference>
<evidence type="ECO:0000259" key="2">
    <source>
        <dbReference type="Pfam" id="PF00823"/>
    </source>
</evidence>
<feature type="domain" description="PPE" evidence="2">
    <location>
        <begin position="6"/>
        <end position="161"/>
    </location>
</feature>
<name>A0ABY3TZL7_9MYCO</name>
<protein>
    <submittedName>
        <fullName evidence="4">PPE domain-containing protein</fullName>
    </submittedName>
</protein>
<accession>A0ABY3TZL7</accession>
<proteinExistence type="inferred from homology"/>
<dbReference type="InterPro" id="IPR022171">
    <property type="entry name" value="PPE_C"/>
</dbReference>
<dbReference type="RefSeq" id="WP_240170598.1">
    <property type="nucleotide sequence ID" value="NZ_CP092365.1"/>
</dbReference>
<dbReference type="Proteomes" id="UP001055200">
    <property type="component" value="Chromosome"/>
</dbReference>
<dbReference type="PANTHER" id="PTHR46766:SF1">
    <property type="entry name" value="GLUTAMINE-RICH PROTEIN 2"/>
    <property type="match status" value="1"/>
</dbReference>
<dbReference type="PANTHER" id="PTHR46766">
    <property type="entry name" value="GLUTAMINE-RICH PROTEIN 2"/>
    <property type="match status" value="1"/>
</dbReference>
<comment type="similarity">
    <text evidence="1">Belongs to the mycobacterial PPE family.</text>
</comment>
<evidence type="ECO:0000313" key="5">
    <source>
        <dbReference type="Proteomes" id="UP001055200"/>
    </source>
</evidence>
<dbReference type="InterPro" id="IPR000030">
    <property type="entry name" value="PPE_dom"/>
</dbReference>
<dbReference type="Pfam" id="PF00823">
    <property type="entry name" value="PPE"/>
    <property type="match status" value="1"/>
</dbReference>
<dbReference type="Pfam" id="PF12484">
    <property type="entry name" value="PPE-SVP"/>
    <property type="match status" value="1"/>
</dbReference>
<dbReference type="Gene3D" id="1.20.1260.20">
    <property type="entry name" value="PPE superfamily"/>
    <property type="match status" value="1"/>
</dbReference>
<feature type="domain" description="PPE family C-terminal" evidence="3">
    <location>
        <begin position="319"/>
        <end position="387"/>
    </location>
</feature>
<evidence type="ECO:0000256" key="1">
    <source>
        <dbReference type="ARBA" id="ARBA00010652"/>
    </source>
</evidence>
<gene>
    <name evidence="4" type="ORF">MIU77_15980</name>
</gene>
<reference evidence="4" key="1">
    <citation type="submission" date="2022-08" db="EMBL/GenBank/DDBJ databases">
        <title>Complete genome sequence of 14 non-tuberculosis mycobacteria type-strains.</title>
        <authorList>
            <person name="Igarashi Y."/>
            <person name="Osugi A."/>
            <person name="Mitarai S."/>
        </authorList>
    </citation>
    <scope>NUCLEOTIDE SEQUENCE</scope>
    <source>
        <strain evidence="4">DSM 45575</strain>
    </source>
</reference>